<evidence type="ECO:0000256" key="1">
    <source>
        <dbReference type="ARBA" id="ARBA00022448"/>
    </source>
</evidence>
<protein>
    <recommendedName>
        <fullName evidence="8">HMA domain-containing protein</fullName>
    </recommendedName>
</protein>
<dbReference type="InterPro" id="IPR006121">
    <property type="entry name" value="HMA_dom"/>
</dbReference>
<dbReference type="PANTHER" id="PTHR46365">
    <property type="entry name" value="COPPER TRANSPORT PROTEIN ATOX1"/>
    <property type="match status" value="1"/>
</dbReference>
<dbReference type="InterPro" id="IPR051881">
    <property type="entry name" value="Copper_transport_ATOX1-like"/>
</dbReference>
<gene>
    <name evidence="9" type="ORF">CANCADRAFT_99011</name>
</gene>
<dbReference type="InterPro" id="IPR036163">
    <property type="entry name" value="HMA_dom_sf"/>
</dbReference>
<evidence type="ECO:0000256" key="2">
    <source>
        <dbReference type="ARBA" id="ARBA00022723"/>
    </source>
</evidence>
<evidence type="ECO:0000256" key="3">
    <source>
        <dbReference type="ARBA" id="ARBA00022796"/>
    </source>
</evidence>
<keyword evidence="4" id="KW-0186">Copper</keyword>
<name>A0A1E4TDX8_9ASCO</name>
<dbReference type="PANTHER" id="PTHR46365:SF1">
    <property type="entry name" value="COPPER TRANSPORT PROTEIN ATOX1"/>
    <property type="match status" value="1"/>
</dbReference>
<evidence type="ECO:0000256" key="7">
    <source>
        <dbReference type="ARBA" id="ARBA00038171"/>
    </source>
</evidence>
<dbReference type="OrthoDB" id="689350at2759"/>
<dbReference type="GO" id="GO:0006825">
    <property type="term" value="P:copper ion transport"/>
    <property type="evidence" value="ECO:0007669"/>
    <property type="project" value="UniProtKB-KW"/>
</dbReference>
<dbReference type="SUPFAM" id="SSF55008">
    <property type="entry name" value="HMA, heavy metal-associated domain"/>
    <property type="match status" value="1"/>
</dbReference>
<evidence type="ECO:0000256" key="6">
    <source>
        <dbReference type="ARBA" id="ARBA00023186"/>
    </source>
</evidence>
<keyword evidence="10" id="KW-1185">Reference proteome</keyword>
<dbReference type="AlphaFoldDB" id="A0A1E4TDX8"/>
<dbReference type="Pfam" id="PF00403">
    <property type="entry name" value="HMA"/>
    <property type="match status" value="1"/>
</dbReference>
<evidence type="ECO:0000256" key="4">
    <source>
        <dbReference type="ARBA" id="ARBA00023008"/>
    </source>
</evidence>
<comment type="similarity">
    <text evidence="7">Belongs to the ATX1 family.</text>
</comment>
<reference evidence="10" key="1">
    <citation type="submission" date="2016-02" db="EMBL/GenBank/DDBJ databases">
        <title>Comparative genomics of biotechnologically important yeasts.</title>
        <authorList>
            <consortium name="DOE Joint Genome Institute"/>
            <person name="Riley R."/>
            <person name="Haridas S."/>
            <person name="Wolfe K.H."/>
            <person name="Lopes M.R."/>
            <person name="Hittinger C.T."/>
            <person name="Goker M."/>
            <person name="Salamov A."/>
            <person name="Wisecaver J."/>
            <person name="Long T.M."/>
            <person name="Aerts A.L."/>
            <person name="Barry K."/>
            <person name="Choi C."/>
            <person name="Clum A."/>
            <person name="Coughlan A.Y."/>
            <person name="Deshpande S."/>
            <person name="Douglass A.P."/>
            <person name="Hanson S.J."/>
            <person name="Klenk H.-P."/>
            <person name="Labutti K."/>
            <person name="Lapidus A."/>
            <person name="Lindquist E."/>
            <person name="Lipzen A."/>
            <person name="Meier-Kolthoff J.P."/>
            <person name="Ohm R.A."/>
            <person name="Otillar R.P."/>
            <person name="Pangilinan J."/>
            <person name="Peng Y."/>
            <person name="Rokas A."/>
            <person name="Rosa C.A."/>
            <person name="Scheuner C."/>
            <person name="Sibirny A.A."/>
            <person name="Slot J.C."/>
            <person name="Stielow J.B."/>
            <person name="Sun H."/>
            <person name="Kurtzman C.P."/>
            <person name="Blackwell M."/>
            <person name="Jeffries T.W."/>
            <person name="Grigoriev I.V."/>
        </authorList>
    </citation>
    <scope>NUCLEOTIDE SEQUENCE [LARGE SCALE GENOMIC DNA]</scope>
    <source>
        <strain evidence="10">NRRL Y-17796</strain>
    </source>
</reference>
<feature type="domain" description="HMA" evidence="8">
    <location>
        <begin position="1"/>
        <end position="64"/>
    </location>
</feature>
<keyword evidence="2" id="KW-0479">Metal-binding</keyword>
<keyword evidence="3" id="KW-0187">Copper transport</keyword>
<dbReference type="EMBL" id="KV453842">
    <property type="protein sequence ID" value="ODV89976.1"/>
    <property type="molecule type" value="Genomic_DNA"/>
</dbReference>
<sequence>MTTYEYTVEMTCQGCVNAVNRVLTRLDGVDSVDISLDSQSVLVKSSLPQEKITETIQKTGKKITGSKVIN</sequence>
<keyword evidence="1" id="KW-0813">Transport</keyword>
<dbReference type="Proteomes" id="UP000095023">
    <property type="component" value="Unassembled WGS sequence"/>
</dbReference>
<organism evidence="9 10">
    <name type="scientific">Tortispora caseinolytica NRRL Y-17796</name>
    <dbReference type="NCBI Taxonomy" id="767744"/>
    <lineage>
        <taxon>Eukaryota</taxon>
        <taxon>Fungi</taxon>
        <taxon>Dikarya</taxon>
        <taxon>Ascomycota</taxon>
        <taxon>Saccharomycotina</taxon>
        <taxon>Trigonopsidomycetes</taxon>
        <taxon>Trigonopsidales</taxon>
        <taxon>Trigonopsidaceae</taxon>
        <taxon>Tortispora</taxon>
    </lineage>
</organism>
<dbReference type="PROSITE" id="PS50846">
    <property type="entry name" value="HMA_2"/>
    <property type="match status" value="1"/>
</dbReference>
<dbReference type="Gene3D" id="3.30.70.100">
    <property type="match status" value="1"/>
</dbReference>
<keyword evidence="5" id="KW-0406">Ion transport</keyword>
<dbReference type="GO" id="GO:0016531">
    <property type="term" value="F:copper chaperone activity"/>
    <property type="evidence" value="ECO:0007669"/>
    <property type="project" value="TreeGrafter"/>
</dbReference>
<proteinExistence type="inferred from homology"/>
<dbReference type="GO" id="GO:0046872">
    <property type="term" value="F:metal ion binding"/>
    <property type="evidence" value="ECO:0007669"/>
    <property type="project" value="UniProtKB-KW"/>
</dbReference>
<accession>A0A1E4TDX8</accession>
<dbReference type="CDD" id="cd00371">
    <property type="entry name" value="HMA"/>
    <property type="match status" value="1"/>
</dbReference>
<keyword evidence="6" id="KW-0143">Chaperone</keyword>
<dbReference type="FunFam" id="3.30.70.100:FF:000008">
    <property type="entry name" value="Copper transport protein ATOX1"/>
    <property type="match status" value="1"/>
</dbReference>
<evidence type="ECO:0000259" key="8">
    <source>
        <dbReference type="PROSITE" id="PS50846"/>
    </source>
</evidence>
<evidence type="ECO:0000256" key="5">
    <source>
        <dbReference type="ARBA" id="ARBA00023065"/>
    </source>
</evidence>
<evidence type="ECO:0000313" key="10">
    <source>
        <dbReference type="Proteomes" id="UP000095023"/>
    </source>
</evidence>
<evidence type="ECO:0000313" key="9">
    <source>
        <dbReference type="EMBL" id="ODV89976.1"/>
    </source>
</evidence>
<dbReference type="GO" id="GO:0005829">
    <property type="term" value="C:cytosol"/>
    <property type="evidence" value="ECO:0007669"/>
    <property type="project" value="TreeGrafter"/>
</dbReference>